<dbReference type="STRING" id="1353952.A0A165GZE4"/>
<keyword evidence="3" id="KW-1185">Reference proteome</keyword>
<evidence type="ECO:0000313" key="2">
    <source>
        <dbReference type="EMBL" id="KZT58676.1"/>
    </source>
</evidence>
<protein>
    <submittedName>
        <fullName evidence="2">Uncharacterized protein</fullName>
    </submittedName>
</protein>
<proteinExistence type="predicted"/>
<organism evidence="2 3">
    <name type="scientific">Calocera cornea HHB12733</name>
    <dbReference type="NCBI Taxonomy" id="1353952"/>
    <lineage>
        <taxon>Eukaryota</taxon>
        <taxon>Fungi</taxon>
        <taxon>Dikarya</taxon>
        <taxon>Basidiomycota</taxon>
        <taxon>Agaricomycotina</taxon>
        <taxon>Dacrymycetes</taxon>
        <taxon>Dacrymycetales</taxon>
        <taxon>Dacrymycetaceae</taxon>
        <taxon>Calocera</taxon>
    </lineage>
</organism>
<sequence>MCHAVSSAWLVKALLGDSAVLALQNAPGQCSLSLLSICTIHKARAFFEYGALSGMATSARSSCPFTDDDGLRAFSAEDAAVLEASCMRLGEDVLYTVVRPWLPRQHADVSSAGSPPNLKRPDLLQLSRYSPLSSPVRSTLETGLWQRYTG</sequence>
<gene>
    <name evidence="2" type="ORF">CALCODRAFT_230711</name>
</gene>
<dbReference type="EMBL" id="KV423948">
    <property type="protein sequence ID" value="KZT58676.1"/>
    <property type="molecule type" value="Genomic_DNA"/>
</dbReference>
<dbReference type="OrthoDB" id="425534at2759"/>
<evidence type="ECO:0000256" key="1">
    <source>
        <dbReference type="SAM" id="SignalP"/>
    </source>
</evidence>
<accession>A0A165GZE4</accession>
<feature type="signal peptide" evidence="1">
    <location>
        <begin position="1"/>
        <end position="22"/>
    </location>
</feature>
<name>A0A165GZE4_9BASI</name>
<dbReference type="InParanoid" id="A0A165GZE4"/>
<feature type="chain" id="PRO_5007858436" evidence="1">
    <location>
        <begin position="23"/>
        <end position="150"/>
    </location>
</feature>
<reference evidence="2 3" key="1">
    <citation type="journal article" date="2016" name="Mol. Biol. Evol.">
        <title>Comparative Genomics of Early-Diverging Mushroom-Forming Fungi Provides Insights into the Origins of Lignocellulose Decay Capabilities.</title>
        <authorList>
            <person name="Nagy L.G."/>
            <person name="Riley R."/>
            <person name="Tritt A."/>
            <person name="Adam C."/>
            <person name="Daum C."/>
            <person name="Floudas D."/>
            <person name="Sun H."/>
            <person name="Yadav J.S."/>
            <person name="Pangilinan J."/>
            <person name="Larsson K.H."/>
            <person name="Matsuura K."/>
            <person name="Barry K."/>
            <person name="Labutti K."/>
            <person name="Kuo R."/>
            <person name="Ohm R.A."/>
            <person name="Bhattacharya S.S."/>
            <person name="Shirouzu T."/>
            <person name="Yoshinaga Y."/>
            <person name="Martin F.M."/>
            <person name="Grigoriev I.V."/>
            <person name="Hibbett D.S."/>
        </authorList>
    </citation>
    <scope>NUCLEOTIDE SEQUENCE [LARGE SCALE GENOMIC DNA]</scope>
    <source>
        <strain evidence="2 3">HHB12733</strain>
    </source>
</reference>
<dbReference type="AlphaFoldDB" id="A0A165GZE4"/>
<dbReference type="Proteomes" id="UP000076842">
    <property type="component" value="Unassembled WGS sequence"/>
</dbReference>
<keyword evidence="1" id="KW-0732">Signal</keyword>
<evidence type="ECO:0000313" key="3">
    <source>
        <dbReference type="Proteomes" id="UP000076842"/>
    </source>
</evidence>